<sequence>MKPISLKSRTSKVEEQRSAFKSESMTNELPEVIPVLLKSGQSASREKAVEEMKDCRSMKQHWCRSKVMPEYGLKTVHPTSIDTVHPTSIDTVHQPSIDTVHQPSIDTVHQPSIDTVNPQLTDTVHPPSTDTVHLSSYTTCLEAEKVEVLILKVDENGMLRDEEGRTRNSTGQLINTEGAVILDVIDVAETNDFDLNREWYEQESVDPFRGLPYEDPRDLIKELEELASASEHNEVSVYHIICKIFPYSLSGDAFIWFTTRQKEFDDMLDKMIKGQEKECMSSFSQMLGIVYTELNEESETMNDQIEKPDIEVQLTYEFAQREEADISDKTSTSTDGTTSTSTDSRT</sequence>
<evidence type="ECO:0008006" key="4">
    <source>
        <dbReference type="Google" id="ProtNLM"/>
    </source>
</evidence>
<proteinExistence type="predicted"/>
<evidence type="ECO:0000256" key="1">
    <source>
        <dbReference type="SAM" id="MobiDB-lite"/>
    </source>
</evidence>
<feature type="region of interest" description="Disordered" evidence="1">
    <location>
        <begin position="1"/>
        <end position="25"/>
    </location>
</feature>
<protein>
    <recommendedName>
        <fullName evidence="4">Retrotransposon gag domain-containing protein</fullName>
    </recommendedName>
</protein>
<reference evidence="2 3" key="1">
    <citation type="journal article" date="2020" name="BMC Genomics">
        <title>Intraspecific diversification of the crop wild relative Brassica cretica Lam. using demographic model selection.</title>
        <authorList>
            <person name="Kioukis A."/>
            <person name="Michalopoulou V.A."/>
            <person name="Briers L."/>
            <person name="Pirintsos S."/>
            <person name="Studholme D.J."/>
            <person name="Pavlidis P."/>
            <person name="Sarris P.F."/>
        </authorList>
    </citation>
    <scope>NUCLEOTIDE SEQUENCE [LARGE SCALE GENOMIC DNA]</scope>
    <source>
        <strain evidence="3">cv. PFS-1207/04</strain>
    </source>
</reference>
<organism evidence="2 3">
    <name type="scientific">Brassica cretica</name>
    <name type="common">Mustard</name>
    <dbReference type="NCBI Taxonomy" id="69181"/>
    <lineage>
        <taxon>Eukaryota</taxon>
        <taxon>Viridiplantae</taxon>
        <taxon>Streptophyta</taxon>
        <taxon>Embryophyta</taxon>
        <taxon>Tracheophyta</taxon>
        <taxon>Spermatophyta</taxon>
        <taxon>Magnoliopsida</taxon>
        <taxon>eudicotyledons</taxon>
        <taxon>Gunneridae</taxon>
        <taxon>Pentapetalae</taxon>
        <taxon>rosids</taxon>
        <taxon>malvids</taxon>
        <taxon>Brassicales</taxon>
        <taxon>Brassicaceae</taxon>
        <taxon>Brassiceae</taxon>
        <taxon>Brassica</taxon>
    </lineage>
</organism>
<accession>A0ABQ7DDI3</accession>
<feature type="compositionally biased region" description="Basic and acidic residues" evidence="1">
    <location>
        <begin position="11"/>
        <end position="20"/>
    </location>
</feature>
<evidence type="ECO:0000313" key="3">
    <source>
        <dbReference type="Proteomes" id="UP000266723"/>
    </source>
</evidence>
<dbReference type="EMBL" id="QGKV02000649">
    <property type="protein sequence ID" value="KAF3576248.1"/>
    <property type="molecule type" value="Genomic_DNA"/>
</dbReference>
<gene>
    <name evidence="2" type="ORF">DY000_02031196</name>
</gene>
<dbReference type="Proteomes" id="UP000266723">
    <property type="component" value="Unassembled WGS sequence"/>
</dbReference>
<name>A0ABQ7DDI3_BRACR</name>
<evidence type="ECO:0000313" key="2">
    <source>
        <dbReference type="EMBL" id="KAF3576248.1"/>
    </source>
</evidence>
<feature type="region of interest" description="Disordered" evidence="1">
    <location>
        <begin position="321"/>
        <end position="346"/>
    </location>
</feature>
<keyword evidence="3" id="KW-1185">Reference proteome</keyword>
<comment type="caution">
    <text evidence="2">The sequence shown here is derived from an EMBL/GenBank/DDBJ whole genome shotgun (WGS) entry which is preliminary data.</text>
</comment>
<feature type="compositionally biased region" description="Low complexity" evidence="1">
    <location>
        <begin position="329"/>
        <end position="346"/>
    </location>
</feature>